<evidence type="ECO:0000313" key="9">
    <source>
        <dbReference type="Proteomes" id="UP000326393"/>
    </source>
</evidence>
<dbReference type="GO" id="GO:0009306">
    <property type="term" value="P:protein secretion"/>
    <property type="evidence" value="ECO:0007669"/>
    <property type="project" value="InterPro"/>
</dbReference>
<dbReference type="InterPro" id="IPR042193">
    <property type="entry name" value="FHIPEP_3"/>
</dbReference>
<dbReference type="Proteomes" id="UP000326393">
    <property type="component" value="Chromosome"/>
</dbReference>
<keyword evidence="8" id="KW-0966">Cell projection</keyword>
<keyword evidence="9" id="KW-1185">Reference proteome</keyword>
<proteinExistence type="inferred from homology"/>
<dbReference type="InterPro" id="IPR042194">
    <property type="entry name" value="FHIPEP_1"/>
</dbReference>
<dbReference type="EMBL" id="CP044535">
    <property type="protein sequence ID" value="QFI14406.1"/>
    <property type="molecule type" value="Genomic_DNA"/>
</dbReference>
<dbReference type="GO" id="GO:0005886">
    <property type="term" value="C:plasma membrane"/>
    <property type="evidence" value="ECO:0007669"/>
    <property type="project" value="UniProtKB-SubCell"/>
</dbReference>
<dbReference type="PROSITE" id="PS00994">
    <property type="entry name" value="FHIPEP"/>
    <property type="match status" value="1"/>
</dbReference>
<feature type="transmembrane region" description="Helical" evidence="7">
    <location>
        <begin position="211"/>
        <end position="233"/>
    </location>
</feature>
<comment type="function">
    <text evidence="7">Required for formation of the rod structure of the flagellar apparatus. Together with FliI and FliH, may constitute the export apparatus of flagellin.</text>
</comment>
<feature type="transmembrane region" description="Helical" evidence="7">
    <location>
        <begin position="21"/>
        <end position="39"/>
    </location>
</feature>
<protein>
    <recommendedName>
        <fullName evidence="7">Flagellar biosynthesis protein FlhA</fullName>
    </recommendedName>
</protein>
<dbReference type="Gene3D" id="1.10.8.540">
    <property type="entry name" value="FHIPEP family, domain 3"/>
    <property type="match status" value="1"/>
</dbReference>
<sequence length="697" mass="76944">MLDARKNSILGYLGLNNKSDLIISVGLIFIVAGFILPLPAVILDILITVNLVISLLIILIVLYSKRSLDFSVFPTLLLVMTIFGLVLNISSTRLILTKGINFDGQMIRTFGTFVVGSSGIQGLVIGFIIFLIIIAVQFIVITKGATRVAEVAARFALDALPGKQMAIDSAYSSGNLTEEEATKQKNDLQSEVNFYGAMDGASKFVSGNVKVGFLITLINILGGLLVGITLQGLNFSEALNNYVSLTVGDGLVSQLPALLISTATGLIVTRSISKNSFGGEIFEQFTSHLGIYWIVSGFLFFLAFLPGFPTLILIFLSVLIAFLAYSLSGMRRKEEIEKKIKLEEEQALVYSDKDVAPVVPLDPLALEIGYNLVPLVDDTKTSELLDRIVKIRREVAFEFGIVVPKIRIVDNMRLEPNAYSFKLRGVEVGRGEIKLGKFLVINVGIDSGIDGELVRDPSFGLPSLWVNDDGRESAEKLGYTVVDPPSIIATHMTELIKRHSYEILTRQDVQNTLDVFKKDYGAIVEEVLKNFSVGEIQRVLQGLLKEQVSIRNLVTIFETIADFTSITKDIFFLIEKCRQSVGRQITSGYLDLNSELNVITLNPVFEQIIIDSRIESSHDLISSIDPNLKTKFIYELFKIVNEVQAEGFYPVVLSSESSRPIIKAITSREIPELVVMSVLEVPQNIKVNVLKTVEVEE</sequence>
<keyword evidence="8" id="KW-0969">Cilium</keyword>
<feature type="transmembrane region" description="Helical" evidence="7">
    <location>
        <begin position="45"/>
        <end position="63"/>
    </location>
</feature>
<name>A0A5J6WB01_9SPIR</name>
<dbReference type="InterPro" id="IPR006301">
    <property type="entry name" value="FlhA"/>
</dbReference>
<organism evidence="8 9">
    <name type="scientific">Borrelia maritima</name>
    <dbReference type="NCBI Taxonomy" id="2761123"/>
    <lineage>
        <taxon>Bacteria</taxon>
        <taxon>Pseudomonadati</taxon>
        <taxon>Spirochaetota</taxon>
        <taxon>Spirochaetia</taxon>
        <taxon>Spirochaetales</taxon>
        <taxon>Borreliaceae</taxon>
        <taxon>Borrelia</taxon>
    </lineage>
</organism>
<dbReference type="PANTHER" id="PTHR30161">
    <property type="entry name" value="FLAGELLAR EXPORT PROTEIN, MEMBRANE FLHA SUBUNIT-RELATED"/>
    <property type="match status" value="1"/>
</dbReference>
<keyword evidence="7" id="KW-0813">Transport</keyword>
<keyword evidence="7" id="KW-0653">Protein transport</keyword>
<accession>A0A5J6WB01</accession>
<keyword evidence="5 7" id="KW-1133">Transmembrane helix</keyword>
<keyword evidence="7" id="KW-1006">Bacterial flagellum protein export</keyword>
<dbReference type="RefSeq" id="WP_151551592.1">
    <property type="nucleotide sequence ID" value="NZ_CP044535.1"/>
</dbReference>
<dbReference type="PIRSF" id="PIRSF005419">
    <property type="entry name" value="FlhA"/>
    <property type="match status" value="1"/>
</dbReference>
<comment type="similarity">
    <text evidence="2 7">Belongs to the FHIPEP (flagella/HR/invasion proteins export pore) family.</text>
</comment>
<reference evidence="9" key="1">
    <citation type="submission" date="2019-10" db="EMBL/GenBank/DDBJ databases">
        <title>Borrelia maritima sp. nov., a novel species of the Borrelia burgdorferi sensu lato complex, occupies a basal position to North American species.</title>
        <authorList>
            <person name="Margos G."/>
            <person name="Fedorova N."/>
            <person name="Becker N.S."/>
            <person name="Kleinjan J.E."/>
            <person name="Marosevic D."/>
            <person name="Krebs S."/>
            <person name="Hui L."/>
            <person name="Fingerle V."/>
            <person name="Lane R.S."/>
        </authorList>
    </citation>
    <scope>NUCLEOTIDE SEQUENCE [LARGE SCALE GENOMIC DNA]</scope>
    <source>
        <strain evidence="9">CA690</strain>
    </source>
</reference>
<keyword evidence="7" id="KW-1005">Bacterial flagellum biogenesis</keyword>
<dbReference type="InterPro" id="IPR025505">
    <property type="entry name" value="FHIPEP_CS"/>
</dbReference>
<evidence type="ECO:0000256" key="6">
    <source>
        <dbReference type="ARBA" id="ARBA00023136"/>
    </source>
</evidence>
<dbReference type="GO" id="GO:0044780">
    <property type="term" value="P:bacterial-type flagellum assembly"/>
    <property type="evidence" value="ECO:0007669"/>
    <property type="project" value="InterPro"/>
</dbReference>
<feature type="transmembrane region" description="Helical" evidence="7">
    <location>
        <begin position="285"/>
        <end position="305"/>
    </location>
</feature>
<evidence type="ECO:0000256" key="4">
    <source>
        <dbReference type="ARBA" id="ARBA00022692"/>
    </source>
</evidence>
<evidence type="ECO:0000256" key="5">
    <source>
        <dbReference type="ARBA" id="ARBA00022989"/>
    </source>
</evidence>
<dbReference type="Gene3D" id="3.40.30.60">
    <property type="entry name" value="FHIPEP family, domain 1"/>
    <property type="match status" value="1"/>
</dbReference>
<gene>
    <name evidence="7 8" type="primary">flhA</name>
    <name evidence="8" type="ORF">DB723_01335</name>
</gene>
<dbReference type="OrthoDB" id="9759185at2"/>
<comment type="subcellular location">
    <subcellularLocation>
        <location evidence="1 7">Cell membrane</location>
        <topology evidence="1 7">Multi-pass membrane protein</topology>
    </subcellularLocation>
</comment>
<feature type="transmembrane region" description="Helical" evidence="7">
    <location>
        <begin position="110"/>
        <end position="140"/>
    </location>
</feature>
<dbReference type="Gene3D" id="3.40.50.12790">
    <property type="entry name" value="FHIPEP family, domain 4"/>
    <property type="match status" value="1"/>
</dbReference>
<dbReference type="InterPro" id="IPR001712">
    <property type="entry name" value="T3SS_FHIPEP"/>
</dbReference>
<keyword evidence="3 7" id="KW-1003">Cell membrane</keyword>
<evidence type="ECO:0000256" key="2">
    <source>
        <dbReference type="ARBA" id="ARBA00008835"/>
    </source>
</evidence>
<evidence type="ECO:0000256" key="3">
    <source>
        <dbReference type="ARBA" id="ARBA00022475"/>
    </source>
</evidence>
<dbReference type="KEGG" id="bmat:DB723_01335"/>
<dbReference type="PANTHER" id="PTHR30161:SF1">
    <property type="entry name" value="FLAGELLAR BIOSYNTHESIS PROTEIN FLHA-RELATED"/>
    <property type="match status" value="1"/>
</dbReference>
<feature type="transmembrane region" description="Helical" evidence="7">
    <location>
        <begin position="70"/>
        <end position="90"/>
    </location>
</feature>
<evidence type="ECO:0000313" key="8">
    <source>
        <dbReference type="EMBL" id="QFI14406.1"/>
    </source>
</evidence>
<evidence type="ECO:0000256" key="7">
    <source>
        <dbReference type="RuleBase" id="RU364093"/>
    </source>
</evidence>
<feature type="transmembrane region" description="Helical" evidence="7">
    <location>
        <begin position="253"/>
        <end position="273"/>
    </location>
</feature>
<keyword evidence="4 7" id="KW-0812">Transmembrane</keyword>
<reference evidence="8 9" key="2">
    <citation type="journal article" date="2020" name="Int. J. Syst. Evol. Microbiol.">
        <title>Borrelia maritima sp. nov., a novel species of the Borrelia burgdorferi sensu lato complex, occupying a basal position to North American species.</title>
        <authorList>
            <person name="Margos G."/>
            <person name="Fedorova N."/>
            <person name="Becker N.S."/>
            <person name="Kleinjan J.E."/>
            <person name="Marosevic D."/>
            <person name="Krebs S."/>
            <person name="Hui L."/>
            <person name="Fingerle V."/>
            <person name="Lane R.S."/>
        </authorList>
    </citation>
    <scope>NUCLEOTIDE SEQUENCE [LARGE SCALE GENOMIC DNA]</scope>
    <source>
        <strain evidence="8 9">CA690</strain>
    </source>
</reference>
<dbReference type="NCBIfam" id="TIGR01398">
    <property type="entry name" value="FlhA"/>
    <property type="match status" value="1"/>
</dbReference>
<feature type="transmembrane region" description="Helical" evidence="7">
    <location>
        <begin position="311"/>
        <end position="330"/>
    </location>
</feature>
<dbReference type="PRINTS" id="PR00949">
    <property type="entry name" value="TYPE3IMAPROT"/>
</dbReference>
<keyword evidence="6 7" id="KW-0472">Membrane</keyword>
<dbReference type="AlphaFoldDB" id="A0A5J6WB01"/>
<evidence type="ECO:0000256" key="1">
    <source>
        <dbReference type="ARBA" id="ARBA00004651"/>
    </source>
</evidence>
<dbReference type="Pfam" id="PF00771">
    <property type="entry name" value="FHIPEP"/>
    <property type="match status" value="1"/>
</dbReference>
<dbReference type="InterPro" id="IPR042196">
    <property type="entry name" value="FHIPEP_4"/>
</dbReference>
<keyword evidence="8" id="KW-0282">Flagellum</keyword>